<dbReference type="InterPro" id="IPR014001">
    <property type="entry name" value="Helicase_ATP-bd"/>
</dbReference>
<feature type="coiled-coil region" evidence="3">
    <location>
        <begin position="1486"/>
        <end position="1520"/>
    </location>
</feature>
<dbReference type="InterPro" id="IPR027417">
    <property type="entry name" value="P-loop_NTPase"/>
</dbReference>
<evidence type="ECO:0000256" key="2">
    <source>
        <dbReference type="ARBA" id="ARBA00022679"/>
    </source>
</evidence>
<feature type="domain" description="Helicase ATP-binding" evidence="5">
    <location>
        <begin position="806"/>
        <end position="1058"/>
    </location>
</feature>
<keyword evidence="6" id="KW-0347">Helicase</keyword>
<keyword evidence="1" id="KW-0489">Methyltransferase</keyword>
<dbReference type="Gene3D" id="3.40.50.300">
    <property type="entry name" value="P-loop containing nucleotide triphosphate hydrolases"/>
    <property type="match status" value="2"/>
</dbReference>
<dbReference type="Pfam" id="PF04851">
    <property type="entry name" value="ResIII"/>
    <property type="match status" value="1"/>
</dbReference>
<keyword evidence="3" id="KW-0175">Coiled coil</keyword>
<evidence type="ECO:0000256" key="4">
    <source>
        <dbReference type="SAM" id="MobiDB-lite"/>
    </source>
</evidence>
<dbReference type="SUPFAM" id="SSF53335">
    <property type="entry name" value="S-adenosyl-L-methionine-dependent methyltransferases"/>
    <property type="match status" value="1"/>
</dbReference>
<dbReference type="InterPro" id="IPR006935">
    <property type="entry name" value="Helicase/UvrB_N"/>
</dbReference>
<dbReference type="GO" id="GO:0016787">
    <property type="term" value="F:hydrolase activity"/>
    <property type="evidence" value="ECO:0007669"/>
    <property type="project" value="InterPro"/>
</dbReference>
<dbReference type="RefSeq" id="WP_409589894.1">
    <property type="nucleotide sequence ID" value="NZ_CAKMTZ010000104.1"/>
</dbReference>
<dbReference type="InterPro" id="IPR052933">
    <property type="entry name" value="DNA_Protect_Modify"/>
</dbReference>
<feature type="compositionally biased region" description="Polar residues" evidence="4">
    <location>
        <begin position="1671"/>
        <end position="1681"/>
    </location>
</feature>
<dbReference type="PANTHER" id="PTHR41313">
    <property type="entry name" value="ADENINE-SPECIFIC METHYLTRANSFERASE"/>
    <property type="match status" value="1"/>
</dbReference>
<dbReference type="GO" id="GO:0008168">
    <property type="term" value="F:methyltransferase activity"/>
    <property type="evidence" value="ECO:0007669"/>
    <property type="project" value="UniProtKB-KW"/>
</dbReference>
<dbReference type="InterPro" id="IPR029063">
    <property type="entry name" value="SAM-dependent_MTases_sf"/>
</dbReference>
<dbReference type="SMART" id="SM00487">
    <property type="entry name" value="DEXDc"/>
    <property type="match status" value="1"/>
</dbReference>
<keyword evidence="6" id="KW-0067">ATP-binding</keyword>
<dbReference type="PANTHER" id="PTHR41313:SF1">
    <property type="entry name" value="DNA METHYLASE ADENINE-SPECIFIC DOMAIN-CONTAINING PROTEIN"/>
    <property type="match status" value="1"/>
</dbReference>
<dbReference type="EMBL" id="CAKMUD010000105">
    <property type="protein sequence ID" value="CAH1601571.1"/>
    <property type="molecule type" value="Genomic_DNA"/>
</dbReference>
<dbReference type="GO" id="GO:0004386">
    <property type="term" value="F:helicase activity"/>
    <property type="evidence" value="ECO:0007669"/>
    <property type="project" value="UniProtKB-KW"/>
</dbReference>
<gene>
    <name evidence="6" type="ORF">THF1A12_50109</name>
</gene>
<comment type="caution">
    <text evidence="6">The sequence shown here is derived from an EMBL/GenBank/DDBJ whole genome shotgun (WGS) entry which is preliminary data.</text>
</comment>
<feature type="coiled-coil region" evidence="3">
    <location>
        <begin position="928"/>
        <end position="975"/>
    </location>
</feature>
<reference evidence="6" key="1">
    <citation type="submission" date="2022-01" db="EMBL/GenBank/DDBJ databases">
        <authorList>
            <person name="Lagorce A."/>
        </authorList>
    </citation>
    <scope>NUCLEOTIDE SEQUENCE</scope>
    <source>
        <strain evidence="6">Th15_F1_A12</strain>
    </source>
</reference>
<keyword evidence="6" id="KW-0547">Nucleotide-binding</keyword>
<evidence type="ECO:0000256" key="1">
    <source>
        <dbReference type="ARBA" id="ARBA00022603"/>
    </source>
</evidence>
<evidence type="ECO:0000259" key="5">
    <source>
        <dbReference type="SMART" id="SM00487"/>
    </source>
</evidence>
<feature type="region of interest" description="Disordered" evidence="4">
    <location>
        <begin position="1662"/>
        <end position="1681"/>
    </location>
</feature>
<name>A0AAU9QT88_9VIBR</name>
<keyword evidence="6" id="KW-0378">Hydrolase</keyword>
<dbReference type="InterPro" id="IPR002052">
    <property type="entry name" value="DNA_methylase_N6_adenine_CS"/>
</dbReference>
<dbReference type="GO" id="GO:0003677">
    <property type="term" value="F:DNA binding"/>
    <property type="evidence" value="ECO:0007669"/>
    <property type="project" value="InterPro"/>
</dbReference>
<evidence type="ECO:0000313" key="6">
    <source>
        <dbReference type="EMBL" id="CAH1601571.1"/>
    </source>
</evidence>
<dbReference type="PROSITE" id="PS00092">
    <property type="entry name" value="N6_MTASE"/>
    <property type="match status" value="1"/>
</dbReference>
<dbReference type="Gene3D" id="3.40.50.150">
    <property type="entry name" value="Vaccinia Virus protein VP39"/>
    <property type="match status" value="1"/>
</dbReference>
<dbReference type="GO" id="GO:0005524">
    <property type="term" value="F:ATP binding"/>
    <property type="evidence" value="ECO:0007669"/>
    <property type="project" value="UniProtKB-KW"/>
</dbReference>
<accession>A0AAU9QT88</accession>
<sequence>MISLSSLSNISAGVAQAVRSMKVEAQAESSNDPSSNTTSFGYVEDFFSREMPAVGKTEVQNFELVKAALAELSKPNPDNLQALYNFNGFGPIRSIFDESKQNHAKRREWLEKNLSHSELLNAKEATLTSFYTPSCISNALWDSFCACGFVSGRILDPAVGTGRLIAPIDNEVKNNSDLTLIELDSTSFKVAESLYPNAYVINGEYQDQSIVPQDIVVSNPPYNSVRTNDRSGLSLSGYKLHVFFVLKSLLSLRDDGIASFILPTSFMDDVNDSDRLEVSSLANLISAVRVPFELFEQNSSTKMAVDVLTFQRTSTPVTNPNWVGTIEDACGGSYFSHNAALNTDYINLTKPVEDYIFGKKQVMWSAIEPRNIETQVYEAIVKSLESFKYVPFEHDALFSNSNVELLDPTTAQPFTYNITSTNELVFQTSDGFFEVEAKDTGIKFKRIKGMIEIARITEHLFTEEAKLAANEGLLAELRAKLNNLYDQFVKSCGFISSRANSLAFKRDRRYASLLALECDYDAGVSKAEAKESGVQYKAPSAKKALIFSERAYTPWVLPSKADTVKDALDLSLAFTGKVDFELIASLISSTPKEVQSKLVGEHIFYDPKVRDFVLSDLYLSGDVKTKLELAKQLESTDPRLATNIVALTKVLPKDICLGDITVSLTSSWLPAEILEEFIIQKLGFDNTSKMVHSLGSWHPTLIGSGDQVSQVEYQTSTHSLKAILQLVFRFGDQIVKIYDKQGKKVVGINHTATGELKQSIRALEIDFKSFLEPKAELIERCYNEKVNRFSPFTSQYTNSIYPDLNPSFKPYNHQKGAIQRNISSVHNGVLLDAAIGSGKTAVYVISCHELVRLGIKNRIFISVPNHLVAQTAAEWLRLYPSDRNKLLVLNSKSLSPKERLETLERIKTSNINFVIVPFSTSTRIAPPMEYVENEIERRLEELDEVKKIDDSRSTVREIENSKKRLKEQFKKITANYDKNTCFASLGFDSYFCDEAHALKNSGYSTSILKGVKGVGTLEPSNIALDAAFKISYLIDSYTNPGVVLGTGTSLSNSLIEIYGYLRLLAPNLAKAASIHCLDDFASTFVSVDESFEIKPEGGVALIRRAKSFNNLEELASIFSSFSFTITSEELLELLPPIIDPQGNEHCAVVPMTTGRPIARESDISGEEQEYMDSLVERAQSYKNSPVPNDNALLLISDARKAALSPMASNALSNTVIGSKTQLMIEDVLNSYHKTHKDRSCQICFVDYGTPSPEKDAEEERANKLRLMASQGCKDSEQELLALRGVSVNLYKHIKNALIEGGIPASEIAFTQDYDTDIRKSYLYDSINKGNKRVVLSTFKKLSTGANIQKRISAVRVLTAPLTPAELWQGIGRGVRQGHQLYYEAIQQLQTFSVDVVLYAMKRSLDAWSYQLLEAKAATISAFRKGTLSGTRQLNLESDTITFGEVKAAVSGMSELIELKKNERAIFDEESSYRSFLNKQSYTRSAIKNVKLRIEEDQLLIQNAESDLDSLKQNIAENKLTIKMDGAEFTQIGEVLATAVFEKYSYIRAANLGSASERFSELFTFGSFSIQTVQLLNSSACFVLAPSGRRYYLSKQCHNKKLLAEAIRVIQSFKFIAQEATKRIAKSSDDLATMKSMLDKSYDLTNLRQLEAKNKELIAALDSATRKHTSNDTDLGQPQQAA</sequence>
<dbReference type="Proteomes" id="UP001295462">
    <property type="component" value="Unassembled WGS sequence"/>
</dbReference>
<organism evidence="6 7">
    <name type="scientific">Vibrio jasicida</name>
    <dbReference type="NCBI Taxonomy" id="766224"/>
    <lineage>
        <taxon>Bacteria</taxon>
        <taxon>Pseudomonadati</taxon>
        <taxon>Pseudomonadota</taxon>
        <taxon>Gammaproteobacteria</taxon>
        <taxon>Vibrionales</taxon>
        <taxon>Vibrionaceae</taxon>
        <taxon>Vibrio</taxon>
    </lineage>
</organism>
<dbReference type="GO" id="GO:0032259">
    <property type="term" value="P:methylation"/>
    <property type="evidence" value="ECO:0007669"/>
    <property type="project" value="UniProtKB-KW"/>
</dbReference>
<protein>
    <submittedName>
        <fullName evidence="6">Helicase ATP-binding domain-containing protein</fullName>
    </submittedName>
</protein>
<keyword evidence="2" id="KW-0808">Transferase</keyword>
<dbReference type="SUPFAM" id="SSF52540">
    <property type="entry name" value="P-loop containing nucleoside triphosphate hydrolases"/>
    <property type="match status" value="2"/>
</dbReference>
<proteinExistence type="predicted"/>
<evidence type="ECO:0000313" key="7">
    <source>
        <dbReference type="Proteomes" id="UP001295462"/>
    </source>
</evidence>
<evidence type="ECO:0000256" key="3">
    <source>
        <dbReference type="SAM" id="Coils"/>
    </source>
</evidence>
<dbReference type="PRINTS" id="PR00507">
    <property type="entry name" value="N12N6MTFRASE"/>
</dbReference>